<dbReference type="SUPFAM" id="SSF53254">
    <property type="entry name" value="Phosphoglycerate mutase-like"/>
    <property type="match status" value="1"/>
</dbReference>
<dbReference type="Gene3D" id="3.40.50.1240">
    <property type="entry name" value="Phosphoglycerate mutase-like"/>
    <property type="match status" value="1"/>
</dbReference>
<dbReference type="InterPro" id="IPR029033">
    <property type="entry name" value="His_PPase_superfam"/>
</dbReference>
<organism evidence="1 2">
    <name type="scientific">Rubritalea spongiae</name>
    <dbReference type="NCBI Taxonomy" id="430797"/>
    <lineage>
        <taxon>Bacteria</taxon>
        <taxon>Pseudomonadati</taxon>
        <taxon>Verrucomicrobiota</taxon>
        <taxon>Verrucomicrobiia</taxon>
        <taxon>Verrucomicrobiales</taxon>
        <taxon>Rubritaleaceae</taxon>
        <taxon>Rubritalea</taxon>
    </lineage>
</organism>
<sequence>MNLKAILTLVFFSVFANMANAGLKIYYIRHAEGGHNVKKAWEEKGVPESEWPAYVGDPNVFTPKGLSQVASATEKLKQYHFDFVATSNAWRAHNTIAPYLLETNQKAEVWPELREGKGMLTILSDDLPEVKEEILNKGEAIELTKGEEAYLVIRPGAENDYKKYPKGSTEDEQVAYMKHVSLHAIKMIEERFGGTDKSILLAGHNSSGVSLMKLFLKKAPTGAAARRGISNTGIWMVEQQEDGSYTLKIYNDEPYQEESK</sequence>
<dbReference type="EMBL" id="JBHUJC010000037">
    <property type="protein sequence ID" value="MFD2276989.1"/>
    <property type="molecule type" value="Genomic_DNA"/>
</dbReference>
<name>A0ABW5E9B2_9BACT</name>
<evidence type="ECO:0000313" key="2">
    <source>
        <dbReference type="Proteomes" id="UP001597297"/>
    </source>
</evidence>
<dbReference type="RefSeq" id="WP_377093246.1">
    <property type="nucleotide sequence ID" value="NZ_JBHSJM010000001.1"/>
</dbReference>
<protein>
    <submittedName>
        <fullName evidence="1">Histidine phosphatase family protein</fullName>
    </submittedName>
</protein>
<dbReference type="Pfam" id="PF00300">
    <property type="entry name" value="His_Phos_1"/>
    <property type="match status" value="1"/>
</dbReference>
<gene>
    <name evidence="1" type="ORF">ACFSQZ_10955</name>
</gene>
<reference evidence="2" key="1">
    <citation type="journal article" date="2019" name="Int. J. Syst. Evol. Microbiol.">
        <title>The Global Catalogue of Microorganisms (GCM) 10K type strain sequencing project: providing services to taxonomists for standard genome sequencing and annotation.</title>
        <authorList>
            <consortium name="The Broad Institute Genomics Platform"/>
            <consortium name="The Broad Institute Genome Sequencing Center for Infectious Disease"/>
            <person name="Wu L."/>
            <person name="Ma J."/>
        </authorList>
    </citation>
    <scope>NUCLEOTIDE SEQUENCE [LARGE SCALE GENOMIC DNA]</scope>
    <source>
        <strain evidence="2">JCM 16545</strain>
    </source>
</reference>
<accession>A0ABW5E9B2</accession>
<keyword evidence="2" id="KW-1185">Reference proteome</keyword>
<dbReference type="Proteomes" id="UP001597297">
    <property type="component" value="Unassembled WGS sequence"/>
</dbReference>
<dbReference type="InterPro" id="IPR013078">
    <property type="entry name" value="His_Pase_superF_clade-1"/>
</dbReference>
<evidence type="ECO:0000313" key="1">
    <source>
        <dbReference type="EMBL" id="MFD2276989.1"/>
    </source>
</evidence>
<comment type="caution">
    <text evidence="1">The sequence shown here is derived from an EMBL/GenBank/DDBJ whole genome shotgun (WGS) entry which is preliminary data.</text>
</comment>
<proteinExistence type="predicted"/>